<dbReference type="InterPro" id="IPR002921">
    <property type="entry name" value="Fungal_lipase-type"/>
</dbReference>
<evidence type="ECO:0000313" key="3">
    <source>
        <dbReference type="Proteomes" id="UP000009026"/>
    </source>
</evidence>
<evidence type="ECO:0000313" key="2">
    <source>
        <dbReference type="EMBL" id="AKQ64749.1"/>
    </source>
</evidence>
<dbReference type="PATRIC" id="fig|1297742.4.peg.1682"/>
<dbReference type="GO" id="GO:0006629">
    <property type="term" value="P:lipid metabolic process"/>
    <property type="evidence" value="ECO:0007669"/>
    <property type="project" value="InterPro"/>
</dbReference>
<dbReference type="Pfam" id="PF01764">
    <property type="entry name" value="Lipase_3"/>
    <property type="match status" value="1"/>
</dbReference>
<reference evidence="2 3" key="1">
    <citation type="journal article" date="2016" name="PLoS ONE">
        <title>Complete Genome Sequence and Comparative Genomics of a Novel Myxobacterium Myxococcus hansupus.</title>
        <authorList>
            <person name="Sharma G."/>
            <person name="Narwani T."/>
            <person name="Subramanian S."/>
        </authorList>
    </citation>
    <scope>NUCLEOTIDE SEQUENCE [LARGE SCALE GENOMIC DNA]</scope>
    <source>
        <strain evidence="3">mixupus</strain>
    </source>
</reference>
<dbReference type="eggNOG" id="COG3675">
    <property type="taxonomic scope" value="Bacteria"/>
</dbReference>
<dbReference type="AlphaFoldDB" id="A0A0H4WPP8"/>
<dbReference type="OrthoDB" id="5522031at2"/>
<accession>A0A0H4WPP8</accession>
<dbReference type="Gene3D" id="3.40.50.1820">
    <property type="entry name" value="alpha/beta hydrolase"/>
    <property type="match status" value="1"/>
</dbReference>
<dbReference type="KEGG" id="mym:A176_001661"/>
<dbReference type="STRING" id="1297742.A176_001661"/>
<dbReference type="InterPro" id="IPR029058">
    <property type="entry name" value="AB_hydrolase_fold"/>
</dbReference>
<evidence type="ECO:0000259" key="1">
    <source>
        <dbReference type="Pfam" id="PF01764"/>
    </source>
</evidence>
<proteinExistence type="predicted"/>
<dbReference type="SUPFAM" id="SSF53474">
    <property type="entry name" value="alpha/beta-Hydrolases"/>
    <property type="match status" value="1"/>
</dbReference>
<name>A0A0H4WPP8_9BACT</name>
<organism evidence="2 3">
    <name type="scientific">Pseudomyxococcus hansupus</name>
    <dbReference type="NCBI Taxonomy" id="1297742"/>
    <lineage>
        <taxon>Bacteria</taxon>
        <taxon>Pseudomonadati</taxon>
        <taxon>Myxococcota</taxon>
        <taxon>Myxococcia</taxon>
        <taxon>Myxococcales</taxon>
        <taxon>Cystobacterineae</taxon>
        <taxon>Myxococcaceae</taxon>
        <taxon>Pseudomyxococcus</taxon>
    </lineage>
</organism>
<keyword evidence="3" id="KW-1185">Reference proteome</keyword>
<sequence>MPNTTPALNLYQKTYLLTRKSNLLGEAKGDTKTLAKQLQTMLTDYLALPEVQKAMEGQWSVVWGPAVFEAEESATSYADNVMYVAASPDESVYVVAIAGTNMKSSYDENEEDNGVNTTKFWTEAFPSLAPYGAPLGFHPWPAISTGTALGVNNLLGMTDTLKTQQSLRDFLHSRSGTGSKTLIFGGHSLGGALAPTLALALFNPGGGPLNLRSWGHVHVLPVAGPTPGNKGFSEFFQKVFPPLSTNEPQNHYAWNQNIWNSLDAVPHAWVVDMLKQIPTLYDPQWASGHAPLEITLAVDAAVVASEVGGLVPGPYTQLPNIEVPGKLQGTVTNKDEFFEEVGYQHVVAYDIMFGIQALVALGAQSGLQKNVQRWWNSLSRMAPQDASRAATGR</sequence>
<dbReference type="RefSeq" id="WP_002640810.1">
    <property type="nucleotide sequence ID" value="NZ_CP012109.1"/>
</dbReference>
<feature type="domain" description="Fungal lipase-type" evidence="1">
    <location>
        <begin position="162"/>
        <end position="268"/>
    </location>
</feature>
<gene>
    <name evidence="2" type="ORF">A176_001661</name>
</gene>
<dbReference type="Proteomes" id="UP000009026">
    <property type="component" value="Chromosome"/>
</dbReference>
<dbReference type="EMBL" id="CP012109">
    <property type="protein sequence ID" value="AKQ64749.1"/>
    <property type="molecule type" value="Genomic_DNA"/>
</dbReference>
<protein>
    <recommendedName>
        <fullName evidence="1">Fungal lipase-type domain-containing protein</fullName>
    </recommendedName>
</protein>